<reference evidence="3" key="2">
    <citation type="submission" date="2022-03" db="EMBL/GenBank/DDBJ databases">
        <title>Draft title - Genomic analysis of global carrot germplasm unveils the trajectory of domestication and the origin of high carotenoid orange carrot.</title>
        <authorList>
            <person name="Iorizzo M."/>
            <person name="Ellison S."/>
            <person name="Senalik D."/>
            <person name="Macko-Podgorni A."/>
            <person name="Grzebelus D."/>
            <person name="Bostan H."/>
            <person name="Rolling W."/>
            <person name="Curaba J."/>
            <person name="Simon P."/>
        </authorList>
    </citation>
    <scope>NUCLEOTIDE SEQUENCE</scope>
    <source>
        <tissue evidence="3">Leaf</tissue>
    </source>
</reference>
<organism evidence="3 4">
    <name type="scientific">Daucus carota subsp. sativus</name>
    <name type="common">Carrot</name>
    <dbReference type="NCBI Taxonomy" id="79200"/>
    <lineage>
        <taxon>Eukaryota</taxon>
        <taxon>Viridiplantae</taxon>
        <taxon>Streptophyta</taxon>
        <taxon>Embryophyta</taxon>
        <taxon>Tracheophyta</taxon>
        <taxon>Spermatophyta</taxon>
        <taxon>Magnoliopsida</taxon>
        <taxon>eudicotyledons</taxon>
        <taxon>Gunneridae</taxon>
        <taxon>Pentapetalae</taxon>
        <taxon>asterids</taxon>
        <taxon>campanulids</taxon>
        <taxon>Apiales</taxon>
        <taxon>Apiaceae</taxon>
        <taxon>Apioideae</taxon>
        <taxon>Scandiceae</taxon>
        <taxon>Daucinae</taxon>
        <taxon>Daucus</taxon>
        <taxon>Daucus sect. Daucus</taxon>
    </lineage>
</organism>
<evidence type="ECO:0000259" key="2">
    <source>
        <dbReference type="Pfam" id="PF01764"/>
    </source>
</evidence>
<dbReference type="Pfam" id="PF01764">
    <property type="entry name" value="Lipase_3"/>
    <property type="match status" value="1"/>
</dbReference>
<dbReference type="PANTHER" id="PTHR46086">
    <property type="entry name" value="ALPHA/BETA-HYDROLASES SUPERFAMILY PROTEIN"/>
    <property type="match status" value="1"/>
</dbReference>
<dbReference type="EMBL" id="CP093344">
    <property type="protein sequence ID" value="WOG86119.1"/>
    <property type="molecule type" value="Genomic_DNA"/>
</dbReference>
<dbReference type="Gene3D" id="3.40.50.1820">
    <property type="entry name" value="alpha/beta hydrolase"/>
    <property type="match status" value="1"/>
</dbReference>
<dbReference type="GO" id="GO:0004806">
    <property type="term" value="F:triacylglycerol lipase activity"/>
    <property type="evidence" value="ECO:0007669"/>
    <property type="project" value="InterPro"/>
</dbReference>
<keyword evidence="4" id="KW-1185">Reference proteome</keyword>
<feature type="domain" description="Fungal lipase-type" evidence="2">
    <location>
        <begin position="129"/>
        <end position="173"/>
    </location>
</feature>
<dbReference type="PANTHER" id="PTHR46086:SF17">
    <property type="entry name" value="ALPHA_BETA-HYDROLASES SUPERFAMILY PROTEIN"/>
    <property type="match status" value="1"/>
</dbReference>
<dbReference type="InterPro" id="IPR002921">
    <property type="entry name" value="Fungal_lipase-type"/>
</dbReference>
<gene>
    <name evidence="3" type="ORF">DCAR_0205319</name>
</gene>
<proteinExistence type="predicted"/>
<sequence>MPNTVTGKTKVMLLKLLYTRDLGATKFISLFLESLSENFLPFLKFFISHLLETLHHQGSKLHHLTIIMEVLGSFNFWDDYQEKATTQALVCRDTRAEEELVVVSFRGTKVFDADSWPSDIDLSWLLQGIYTSGQPRVGDVKFGEFMEEQLKNYRIRYISTVYCNDIVLRLPFDDNSFMFKHFGECRYFNSFYQGQIVAEEPNKNYFSLLDAIPRRVNAIWELARSFIIPCTRGADYKEGALLRLIRFIGVLVLGIYIS</sequence>
<dbReference type="GO" id="GO:0006629">
    <property type="term" value="P:lipid metabolic process"/>
    <property type="evidence" value="ECO:0007669"/>
    <property type="project" value="InterPro"/>
</dbReference>
<dbReference type="SUPFAM" id="SSF53474">
    <property type="entry name" value="alpha/beta-Hydrolases"/>
    <property type="match status" value="1"/>
</dbReference>
<evidence type="ECO:0000313" key="4">
    <source>
        <dbReference type="Proteomes" id="UP000077755"/>
    </source>
</evidence>
<protein>
    <recommendedName>
        <fullName evidence="2">Fungal lipase-type domain-containing protein</fullName>
    </recommendedName>
</protein>
<dbReference type="InterPro" id="IPR044819">
    <property type="entry name" value="OBL-like"/>
</dbReference>
<evidence type="ECO:0000256" key="1">
    <source>
        <dbReference type="ARBA" id="ARBA00022801"/>
    </source>
</evidence>
<dbReference type="InterPro" id="IPR029058">
    <property type="entry name" value="AB_hydrolase_fold"/>
</dbReference>
<evidence type="ECO:0000313" key="3">
    <source>
        <dbReference type="EMBL" id="WOG86119.1"/>
    </source>
</evidence>
<reference evidence="3" key="1">
    <citation type="journal article" date="2016" name="Nat. Genet.">
        <title>A high-quality carrot genome assembly provides new insights into carotenoid accumulation and asterid genome evolution.</title>
        <authorList>
            <person name="Iorizzo M."/>
            <person name="Ellison S."/>
            <person name="Senalik D."/>
            <person name="Zeng P."/>
            <person name="Satapoomin P."/>
            <person name="Huang J."/>
            <person name="Bowman M."/>
            <person name="Iovene M."/>
            <person name="Sanseverino W."/>
            <person name="Cavagnaro P."/>
            <person name="Yildiz M."/>
            <person name="Macko-Podgorni A."/>
            <person name="Moranska E."/>
            <person name="Grzebelus E."/>
            <person name="Grzebelus D."/>
            <person name="Ashrafi H."/>
            <person name="Zheng Z."/>
            <person name="Cheng S."/>
            <person name="Spooner D."/>
            <person name="Van Deynze A."/>
            <person name="Simon P."/>
        </authorList>
    </citation>
    <scope>NUCLEOTIDE SEQUENCE</scope>
    <source>
        <tissue evidence="3">Leaf</tissue>
    </source>
</reference>
<accession>A0AAF0WAR3</accession>
<name>A0AAF0WAR3_DAUCS</name>
<dbReference type="Proteomes" id="UP000077755">
    <property type="component" value="Chromosome 2"/>
</dbReference>
<dbReference type="AlphaFoldDB" id="A0AAF0WAR3"/>
<keyword evidence="1" id="KW-0378">Hydrolase</keyword>